<sequence length="802" mass="86094">MPAITRSKSPSKKAPADPNQASSAANTYTNVAPVANMLAPRKEALAGAKNALSDAMVPALAPLSPSKRKRSAKTISGDEGVGAQTSEPMKRTRVERSDAPRSRPTSGQPDLATTTYPQVERVILGLEDTPVFGTAGGAPKESLDAAAASTPTPSPKAVKTTAAAPVLDGEENGATAKAPISAVTVTAGQADDETVVEQPSPHPAADSADPLTANEAEAHLPAAPQGCSSSDLEVAKEELGAPKISITNKCKCDELAAKVQKMARLEAELRESRDMYQRELEAAVEERDAIEIKEEEARKEYNRIRENLKNHLELTHQLRSDRGRLSKLNDDLKRENDRLAQKNRELKDTLDKYCNAVDVLNAQVPLFTSDQEKFEKTRELLRVEAAKTAEYEGQFQEAANFFAADEVVESIEPVDPAQGSTSHENHNHEEHTQEDRSRRYRTPTPDNNRDNFDEVYADDDDDANNIPPPAAPPAGAAGTQQSQRASSFAGFQESSRWECRHDRGYNGNTCRHCGAHVLAEEHPEFDRDRSVALADELPPSPSDEEERDSDSASYEPAEAVINTQDESQQVGSPVLSGNEDYEENDQEDESQHEGPSDFSDDEYYDNENPQDHQEPPHPAAAVEKTTVPHPAAEVEKTTSAPSEPHSSSSPSPSSSKKRKESPVSASSPAKKVKSTKTELAGPSSTAAPHFPIEFKPAHPGWGSPSVLSPQIGITAPAPSTSSSASERTTAAPLLPTVITRSGAAVQFGAATIFGAICTARSSVRFESTHSFGIPALSAANPSVGASPKEENTEEDKPADQKK</sequence>
<reference evidence="3 4" key="1">
    <citation type="journal article" date="2020" name="Phytopathology">
        <title>A high-quality genome resource of Botrytis fragariae, a new and rapidly spreading fungal pathogen causing strawberry gray mold in the U.S.A.</title>
        <authorList>
            <person name="Wu Y."/>
            <person name="Saski C.A."/>
            <person name="Schnabel G."/>
            <person name="Xiao S."/>
            <person name="Hu M."/>
        </authorList>
    </citation>
    <scope>NUCLEOTIDE SEQUENCE [LARGE SCALE GENOMIC DNA]</scope>
    <source>
        <strain evidence="3 4">BVB16</strain>
    </source>
</reference>
<organism evidence="3 4">
    <name type="scientific">Botrytis fragariae</name>
    <dbReference type="NCBI Taxonomy" id="1964551"/>
    <lineage>
        <taxon>Eukaryota</taxon>
        <taxon>Fungi</taxon>
        <taxon>Dikarya</taxon>
        <taxon>Ascomycota</taxon>
        <taxon>Pezizomycotina</taxon>
        <taxon>Leotiomycetes</taxon>
        <taxon>Helotiales</taxon>
        <taxon>Sclerotiniaceae</taxon>
        <taxon>Botrytis</taxon>
    </lineage>
</organism>
<evidence type="ECO:0000313" key="3">
    <source>
        <dbReference type="EMBL" id="KAF5877876.1"/>
    </source>
</evidence>
<feature type="compositionally biased region" description="Basic and acidic residues" evidence="2">
    <location>
        <begin position="88"/>
        <end position="101"/>
    </location>
</feature>
<dbReference type="RefSeq" id="XP_037196822.1">
    <property type="nucleotide sequence ID" value="XM_037330489.1"/>
</dbReference>
<evidence type="ECO:0000256" key="1">
    <source>
        <dbReference type="SAM" id="Coils"/>
    </source>
</evidence>
<feature type="region of interest" description="Disordered" evidence="2">
    <location>
        <begin position="415"/>
        <end position="490"/>
    </location>
</feature>
<feature type="compositionally biased region" description="Low complexity" evidence="2">
    <location>
        <begin position="639"/>
        <end position="654"/>
    </location>
</feature>
<feature type="compositionally biased region" description="Polar residues" evidence="2">
    <location>
        <begin position="103"/>
        <end position="116"/>
    </location>
</feature>
<feature type="compositionally biased region" description="Polar residues" evidence="2">
    <location>
        <begin position="561"/>
        <end position="571"/>
    </location>
</feature>
<comment type="caution">
    <text evidence="3">The sequence shown here is derived from an EMBL/GenBank/DDBJ whole genome shotgun (WGS) entry which is preliminary data.</text>
</comment>
<dbReference type="OrthoDB" id="3554924at2759"/>
<feature type="region of interest" description="Disordered" evidence="2">
    <location>
        <begin position="59"/>
        <end position="116"/>
    </location>
</feature>
<feature type="compositionally biased region" description="Acidic residues" evidence="2">
    <location>
        <begin position="453"/>
        <end position="463"/>
    </location>
</feature>
<feature type="region of interest" description="Disordered" evidence="2">
    <location>
        <begin position="1"/>
        <end position="27"/>
    </location>
</feature>
<feature type="region of interest" description="Disordered" evidence="2">
    <location>
        <begin position="524"/>
        <end position="728"/>
    </location>
</feature>
<feature type="region of interest" description="Disordered" evidence="2">
    <location>
        <begin position="774"/>
        <end position="802"/>
    </location>
</feature>
<evidence type="ECO:0000313" key="4">
    <source>
        <dbReference type="Proteomes" id="UP000531561"/>
    </source>
</evidence>
<feature type="compositionally biased region" description="Acidic residues" evidence="2">
    <location>
        <begin position="579"/>
        <end position="588"/>
    </location>
</feature>
<keyword evidence="1" id="KW-0175">Coiled coil</keyword>
<evidence type="ECO:0000256" key="2">
    <source>
        <dbReference type="SAM" id="MobiDB-lite"/>
    </source>
</evidence>
<gene>
    <name evidence="3" type="ORF">Bfra_000038</name>
</gene>
<feature type="coiled-coil region" evidence="1">
    <location>
        <begin position="255"/>
        <end position="363"/>
    </location>
</feature>
<protein>
    <submittedName>
        <fullName evidence="3">Uncharacterized protein</fullName>
    </submittedName>
</protein>
<dbReference type="GeneID" id="59254181"/>
<dbReference type="Proteomes" id="UP000531561">
    <property type="component" value="Unassembled WGS sequence"/>
</dbReference>
<feature type="region of interest" description="Disordered" evidence="2">
    <location>
        <begin position="133"/>
        <end position="161"/>
    </location>
</feature>
<feature type="region of interest" description="Disordered" evidence="2">
    <location>
        <begin position="187"/>
        <end position="229"/>
    </location>
</feature>
<feature type="compositionally biased region" description="Basic and acidic residues" evidence="2">
    <location>
        <begin position="787"/>
        <end position="802"/>
    </location>
</feature>
<feature type="compositionally biased region" description="Basic and acidic residues" evidence="2">
    <location>
        <begin position="423"/>
        <end position="437"/>
    </location>
</feature>
<feature type="compositionally biased region" description="Low complexity" evidence="2">
    <location>
        <begin position="714"/>
        <end position="728"/>
    </location>
</feature>
<dbReference type="EMBL" id="JABFCT010000002">
    <property type="protein sequence ID" value="KAF5877876.1"/>
    <property type="molecule type" value="Genomic_DNA"/>
</dbReference>
<proteinExistence type="predicted"/>
<keyword evidence="4" id="KW-1185">Reference proteome</keyword>
<name>A0A8H6EMJ9_9HELO</name>
<dbReference type="AlphaFoldDB" id="A0A8H6EMJ9"/>
<accession>A0A8H6EMJ9</accession>